<comment type="catalytic activity">
    <reaction evidence="1 11">
        <text>ATP-independent breakage of single-stranded DNA, followed by passage and rejoining.</text>
        <dbReference type="EC" id="5.6.2.1"/>
    </reaction>
</comment>
<dbReference type="PRINTS" id="PR00417">
    <property type="entry name" value="PRTPISMRASEI"/>
</dbReference>
<dbReference type="InterPro" id="IPR013826">
    <property type="entry name" value="Topo_IA_cen_sub3"/>
</dbReference>
<dbReference type="CDD" id="cd03362">
    <property type="entry name" value="TOPRIM_TopoIA_TopoIII"/>
    <property type="match status" value="1"/>
</dbReference>
<protein>
    <recommendedName>
        <fullName evidence="11">DNA topoisomerase 1</fullName>
        <ecNumber evidence="11">5.6.2.1</ecNumber>
    </recommendedName>
    <alternativeName>
        <fullName evidence="11">DNA topoisomerase I</fullName>
    </alternativeName>
</protein>
<feature type="region of interest" description="Interaction with DNA" evidence="11">
    <location>
        <begin position="192"/>
        <end position="197"/>
    </location>
</feature>
<evidence type="ECO:0000256" key="10">
    <source>
        <dbReference type="ARBA" id="ARBA00023235"/>
    </source>
</evidence>
<evidence type="ECO:0000256" key="1">
    <source>
        <dbReference type="ARBA" id="ARBA00000213"/>
    </source>
</evidence>
<comment type="subunit">
    <text evidence="11">Monomer.</text>
</comment>
<dbReference type="PROSITE" id="PS50880">
    <property type="entry name" value="TOPRIM"/>
    <property type="match status" value="1"/>
</dbReference>
<evidence type="ECO:0000256" key="6">
    <source>
        <dbReference type="ARBA" id="ARBA00022833"/>
    </source>
</evidence>
<evidence type="ECO:0000259" key="14">
    <source>
        <dbReference type="PROSITE" id="PS52039"/>
    </source>
</evidence>
<dbReference type="GO" id="GO:0006265">
    <property type="term" value="P:DNA topological change"/>
    <property type="evidence" value="ECO:0007669"/>
    <property type="project" value="UniProtKB-UniRule"/>
</dbReference>
<comment type="caution">
    <text evidence="11">Lacks conserved residue(s) required for the propagation of feature annotation.</text>
</comment>
<gene>
    <name evidence="11" type="primary">topA</name>
    <name evidence="15" type="ORF">HNP86_000774</name>
</gene>
<keyword evidence="10 11" id="KW-0413">Isomerase</keyword>
<feature type="compositionally biased region" description="Basic and acidic residues" evidence="12">
    <location>
        <begin position="760"/>
        <end position="782"/>
    </location>
</feature>
<name>A0A7J9NUI4_METMI</name>
<keyword evidence="6" id="KW-0862">Zinc</keyword>
<dbReference type="InterPro" id="IPR034144">
    <property type="entry name" value="TOPRIM_TopoIII"/>
</dbReference>
<organism evidence="15 16">
    <name type="scientific">Methanococcus maripaludis</name>
    <name type="common">Methanococcus deltae</name>
    <dbReference type="NCBI Taxonomy" id="39152"/>
    <lineage>
        <taxon>Archaea</taxon>
        <taxon>Methanobacteriati</taxon>
        <taxon>Methanobacteriota</taxon>
        <taxon>Methanomada group</taxon>
        <taxon>Methanococci</taxon>
        <taxon>Methanococcales</taxon>
        <taxon>Methanococcaceae</taxon>
        <taxon>Methanococcus</taxon>
    </lineage>
</organism>
<dbReference type="InterPro" id="IPR028612">
    <property type="entry name" value="Topoisom_1_IA"/>
</dbReference>
<evidence type="ECO:0000256" key="7">
    <source>
        <dbReference type="ARBA" id="ARBA00022842"/>
    </source>
</evidence>
<evidence type="ECO:0000313" key="15">
    <source>
        <dbReference type="EMBL" id="MBA2850643.1"/>
    </source>
</evidence>
<evidence type="ECO:0000256" key="12">
    <source>
        <dbReference type="SAM" id="MobiDB-lite"/>
    </source>
</evidence>
<dbReference type="GO" id="GO:0006310">
    <property type="term" value="P:DNA recombination"/>
    <property type="evidence" value="ECO:0007669"/>
    <property type="project" value="TreeGrafter"/>
</dbReference>
<evidence type="ECO:0000256" key="8">
    <source>
        <dbReference type="ARBA" id="ARBA00023029"/>
    </source>
</evidence>
<keyword evidence="9 11" id="KW-0238">DNA-binding</keyword>
<reference evidence="15 16" key="1">
    <citation type="submission" date="2020-07" db="EMBL/GenBank/DDBJ databases">
        <title>Genomic Encyclopedia of Type Strains, Phase IV (KMG-V): Genome sequencing to study the core and pangenomes of soil and plant-associated prokaryotes.</title>
        <authorList>
            <person name="Whitman W."/>
        </authorList>
    </citation>
    <scope>NUCLEOTIDE SEQUENCE [LARGE SCALE GENOMIC DNA]</scope>
    <source>
        <strain evidence="15 16">A1</strain>
    </source>
</reference>
<dbReference type="HAMAP" id="MF_00952">
    <property type="entry name" value="Topoisom_1_prok"/>
    <property type="match status" value="1"/>
</dbReference>
<dbReference type="GO" id="GO:0008270">
    <property type="term" value="F:zinc ion binding"/>
    <property type="evidence" value="ECO:0007669"/>
    <property type="project" value="UniProtKB-KW"/>
</dbReference>
<feature type="site" description="Interaction with DNA" evidence="11">
    <location>
        <position position="167"/>
    </location>
</feature>
<accession>A0A7J9NUI4</accession>
<dbReference type="Gene3D" id="2.70.20.10">
    <property type="entry name" value="Topoisomerase I, domain 3"/>
    <property type="match status" value="1"/>
</dbReference>
<dbReference type="Gene3D" id="3.40.50.140">
    <property type="match status" value="1"/>
</dbReference>
<dbReference type="Proteomes" id="UP000564425">
    <property type="component" value="Unassembled WGS sequence"/>
</dbReference>
<evidence type="ECO:0000256" key="2">
    <source>
        <dbReference type="ARBA" id="ARBA00009446"/>
    </source>
</evidence>
<dbReference type="InterPro" id="IPR013825">
    <property type="entry name" value="Topo_IA_cen_sub2"/>
</dbReference>
<dbReference type="NCBIfam" id="TIGR01057">
    <property type="entry name" value="topA_arch"/>
    <property type="match status" value="1"/>
</dbReference>
<dbReference type="Pfam" id="PF01751">
    <property type="entry name" value="Toprim"/>
    <property type="match status" value="1"/>
</dbReference>
<evidence type="ECO:0000256" key="4">
    <source>
        <dbReference type="ARBA" id="ARBA00022737"/>
    </source>
</evidence>
<dbReference type="InterPro" id="IPR006171">
    <property type="entry name" value="TOPRIM_dom"/>
</dbReference>
<keyword evidence="8 11" id="KW-0799">Topoisomerase</keyword>
<evidence type="ECO:0000256" key="11">
    <source>
        <dbReference type="HAMAP-Rule" id="MF_00952"/>
    </source>
</evidence>
<feature type="site" description="Interaction with DNA" evidence="11">
    <location>
        <position position="498"/>
    </location>
</feature>
<dbReference type="EC" id="5.6.2.1" evidence="11"/>
<dbReference type="InterPro" id="IPR000380">
    <property type="entry name" value="Topo_IA"/>
</dbReference>
<dbReference type="SUPFAM" id="SSF57783">
    <property type="entry name" value="Zinc beta-ribbon"/>
    <property type="match status" value="2"/>
</dbReference>
<comment type="similarity">
    <text evidence="2 11">Belongs to the type IA topoisomerase family.</text>
</comment>
<dbReference type="InterPro" id="IPR013497">
    <property type="entry name" value="Topo_IA_cen"/>
</dbReference>
<feature type="active site" description="O-(5'-phospho-DNA)-tyrosine intermediate" evidence="11">
    <location>
        <position position="311"/>
    </location>
</feature>
<dbReference type="Pfam" id="PF01131">
    <property type="entry name" value="Topoisom_bac"/>
    <property type="match status" value="1"/>
</dbReference>
<evidence type="ECO:0000259" key="13">
    <source>
        <dbReference type="PROSITE" id="PS50880"/>
    </source>
</evidence>
<keyword evidence="5" id="KW-0863">Zinc-finger</keyword>
<dbReference type="Pfam" id="PF01396">
    <property type="entry name" value="Zn_ribbon_Top1"/>
    <property type="match status" value="3"/>
</dbReference>
<evidence type="ECO:0000256" key="9">
    <source>
        <dbReference type="ARBA" id="ARBA00023125"/>
    </source>
</evidence>
<comment type="caution">
    <text evidence="15">The sequence shown here is derived from an EMBL/GenBank/DDBJ whole genome shotgun (WGS) entry which is preliminary data.</text>
</comment>
<keyword evidence="3" id="KW-0479">Metal-binding</keyword>
<dbReference type="GO" id="GO:0006281">
    <property type="term" value="P:DNA repair"/>
    <property type="evidence" value="ECO:0007669"/>
    <property type="project" value="TreeGrafter"/>
</dbReference>
<dbReference type="PROSITE" id="PS52039">
    <property type="entry name" value="TOPO_IA_2"/>
    <property type="match status" value="1"/>
</dbReference>
<dbReference type="PANTHER" id="PTHR11390">
    <property type="entry name" value="PROKARYOTIC DNA TOPOISOMERASE"/>
    <property type="match status" value="1"/>
</dbReference>
<dbReference type="RefSeq" id="WP_181500761.1">
    <property type="nucleotide sequence ID" value="NZ_JACDUH010000001.1"/>
</dbReference>
<keyword evidence="4" id="KW-0677">Repeat</keyword>
<evidence type="ECO:0000313" key="16">
    <source>
        <dbReference type="Proteomes" id="UP000564425"/>
    </source>
</evidence>
<dbReference type="Gene3D" id="1.10.290.10">
    <property type="entry name" value="Topoisomerase I, domain 4"/>
    <property type="match status" value="1"/>
</dbReference>
<dbReference type="GO" id="GO:0005694">
    <property type="term" value="C:chromosome"/>
    <property type="evidence" value="ECO:0007669"/>
    <property type="project" value="InterPro"/>
</dbReference>
<dbReference type="CDD" id="cd00186">
    <property type="entry name" value="TOP1Ac"/>
    <property type="match status" value="1"/>
</dbReference>
<feature type="compositionally biased region" description="Basic residues" evidence="12">
    <location>
        <begin position="783"/>
        <end position="794"/>
    </location>
</feature>
<dbReference type="AlphaFoldDB" id="A0A7J9NUI4"/>
<dbReference type="SUPFAM" id="SSF56712">
    <property type="entry name" value="Prokaryotic type I DNA topoisomerase"/>
    <property type="match status" value="1"/>
</dbReference>
<dbReference type="InterPro" id="IPR005739">
    <property type="entry name" value="TopoI_arch"/>
</dbReference>
<dbReference type="SMART" id="SM00436">
    <property type="entry name" value="TOP1Bc"/>
    <property type="match status" value="1"/>
</dbReference>
<feature type="region of interest" description="Disordered" evidence="12">
    <location>
        <begin position="760"/>
        <end position="826"/>
    </location>
</feature>
<sequence length="826" mass="94289">MTGLIICEKPNVAKKIAEALGKPKKKSHNSVPYYELERNGESIVVASAVGHLYTLQEKTKTKFGDYPVYDINWVPASTLDEKKYIQKYIDALKKVSKDANKFYVATDWDIEGELIGYHALNFSCGQKNAHRLRFSSLTKKEILKAYENPNEIDFGLVDAGDSRHKIDWYFGINVSRALMQAVSSVKRWKTLSTGRVQGPALAFLVDKELEIRNFVPTPYWVLEALLDNDLIAVHELEKFWDEEQANKAYEKVKGQKQATVSDVKKSMKTIPPNPPFDLGALQREAHNMFRFSPKKTQEVAQKLYEKGYCSYPRTSSQKLPDDKAYMDEVLKNLSKNKNYKPYIETILNENRKPISGKKDDPAHPAVHAVDVPKEKLPDDELKLYELIARRTIALYWDNAKREYSKINLDINGETFKLSGSRTVEEGWHEIYYYTKFDEVELPELKKNDVINVNNINFEAKETKPPKRYTMASIIKELEKRKLGTKATRADILEKLTKRGYVIEDGSLTVTDLGIGVTETLRKYCPEIVEETLTRDLEDKLELIQDKKIKKEEVIQETKDKLTKILGEFRLKEKEIGTELVDKLDSTNRSLQIIGKCKCGGDMIIIRTKGKKRFVGCSNYPDCEVTFPLPQKGRIKVLNEVCEKCQNPVIGLDRIKICVNPDCSTRISEEDKKEIEKAEKEEKICPKCGNKLLIKKGPYGVFRGCENYPKCKYTEKLNGESNEKEIVGKCPKCGSDLYKRKGRFGEFIGCSNYPKCRHTEKIDKKKEDTPGETKAETKKEAKPKTTKKASPKKTATKTTKTTKTTAKKTATKKTTTKKATAKKTAEK</sequence>
<feature type="compositionally biased region" description="Basic residues" evidence="12">
    <location>
        <begin position="804"/>
        <end position="820"/>
    </location>
</feature>
<dbReference type="InterPro" id="IPR003601">
    <property type="entry name" value="Topo_IA_2"/>
</dbReference>
<feature type="domain" description="Toprim" evidence="13">
    <location>
        <begin position="2"/>
        <end position="139"/>
    </location>
</feature>
<dbReference type="InterPro" id="IPR023405">
    <property type="entry name" value="Topo_IA_core_domain"/>
</dbReference>
<evidence type="ECO:0000256" key="5">
    <source>
        <dbReference type="ARBA" id="ARBA00022771"/>
    </source>
</evidence>
<dbReference type="SMART" id="SM00437">
    <property type="entry name" value="TOP1Ac"/>
    <property type="match status" value="1"/>
</dbReference>
<feature type="site" description="Interaction with DNA" evidence="11">
    <location>
        <position position="163"/>
    </location>
</feature>
<dbReference type="InterPro" id="IPR013824">
    <property type="entry name" value="Topo_IA_cen_sub1"/>
</dbReference>
<dbReference type="Gene3D" id="3.30.65.10">
    <property type="entry name" value="Bacterial Topoisomerase I, domain 1"/>
    <property type="match status" value="3"/>
</dbReference>
<dbReference type="Gene3D" id="1.10.460.10">
    <property type="entry name" value="Topoisomerase I, domain 2"/>
    <property type="match status" value="1"/>
</dbReference>
<proteinExistence type="inferred from homology"/>
<dbReference type="InterPro" id="IPR003602">
    <property type="entry name" value="Topo_IA_DNA-bd_dom"/>
</dbReference>
<dbReference type="GO" id="GO:0003917">
    <property type="term" value="F:DNA topoisomerase type I (single strand cut, ATP-independent) activity"/>
    <property type="evidence" value="ECO:0007669"/>
    <property type="project" value="UniProtKB-UniRule"/>
</dbReference>
<keyword evidence="7" id="KW-0460">Magnesium</keyword>
<feature type="domain" description="Topo IA-type catalytic" evidence="14">
    <location>
        <begin position="153"/>
        <end position="565"/>
    </location>
</feature>
<dbReference type="SMART" id="SM00493">
    <property type="entry name" value="TOPRIM"/>
    <property type="match status" value="1"/>
</dbReference>
<dbReference type="EMBL" id="JACDUH010000001">
    <property type="protein sequence ID" value="MBA2850643.1"/>
    <property type="molecule type" value="Genomic_DNA"/>
</dbReference>
<comment type="function">
    <text evidence="11">Releases the supercoiling and torsional tension of DNA, which is introduced during the DNA replication and transcription, by transiently cleaving and rejoining one strand of the DNA duplex. Introduces a single-strand break via transesterification at a target site in duplex DNA. The scissile phosphodiester is attacked by the catalytic tyrosine of the enzyme, resulting in the formation of a DNA-(5'-phosphotyrosyl)-enzyme intermediate and the expulsion of a 3'-OH DNA strand. The free DNA strand then undergoes passage around the unbroken strand, thus removing DNA supercoils. Finally, in the religation step, the DNA 3'-OH attacks the covalent intermediate to expel the active-site tyrosine and restore the DNA phosphodiester backbone.</text>
</comment>
<feature type="site" description="Interaction with DNA" evidence="11">
    <location>
        <position position="313"/>
    </location>
</feature>
<dbReference type="GO" id="GO:0003677">
    <property type="term" value="F:DNA binding"/>
    <property type="evidence" value="ECO:0007669"/>
    <property type="project" value="UniProtKB-KW"/>
</dbReference>
<dbReference type="InterPro" id="IPR013498">
    <property type="entry name" value="Topo_IA_Znf"/>
</dbReference>
<dbReference type="PANTHER" id="PTHR11390:SF26">
    <property type="entry name" value="DNA TOPOISOMERASE 1"/>
    <property type="match status" value="1"/>
</dbReference>
<feature type="site" description="Interaction with DNA" evidence="11">
    <location>
        <position position="51"/>
    </location>
</feature>
<evidence type="ECO:0000256" key="3">
    <source>
        <dbReference type="ARBA" id="ARBA00022723"/>
    </source>
</evidence>